<accession>A0A929KXM0</accession>
<keyword evidence="2" id="KW-1185">Reference proteome</keyword>
<evidence type="ECO:0000313" key="1">
    <source>
        <dbReference type="EMBL" id="MBE9662380.1"/>
    </source>
</evidence>
<gene>
    <name evidence="1" type="ORF">IRJ16_10835</name>
</gene>
<name>A0A929KXM0_9SPHI</name>
<dbReference type="EMBL" id="JADFFL010000003">
    <property type="protein sequence ID" value="MBE9662380.1"/>
    <property type="molecule type" value="Genomic_DNA"/>
</dbReference>
<reference evidence="1" key="1">
    <citation type="submission" date="2020-10" db="EMBL/GenBank/DDBJ databases">
        <title>Mucilaginibacter mali sp. nov., isolated from rhizosphere soil of apple orchard.</title>
        <authorList>
            <person name="Lee J.-S."/>
            <person name="Kim H.S."/>
            <person name="Kim J.-S."/>
        </authorList>
    </citation>
    <scope>NUCLEOTIDE SEQUENCE</scope>
    <source>
        <strain evidence="1">KCTC 22746</strain>
    </source>
</reference>
<dbReference type="Proteomes" id="UP000622475">
    <property type="component" value="Unassembled WGS sequence"/>
</dbReference>
<dbReference type="RefSeq" id="WP_194111550.1">
    <property type="nucleotide sequence ID" value="NZ_JADFFL010000003.1"/>
</dbReference>
<protein>
    <submittedName>
        <fullName evidence="1">Nucleotidyltransferase</fullName>
    </submittedName>
</protein>
<proteinExistence type="predicted"/>
<dbReference type="Gene3D" id="3.90.550.10">
    <property type="entry name" value="Spore Coat Polysaccharide Biosynthesis Protein SpsA, Chain A"/>
    <property type="match status" value="1"/>
</dbReference>
<dbReference type="AlphaFoldDB" id="A0A929KXM0"/>
<dbReference type="SUPFAM" id="SSF53448">
    <property type="entry name" value="Nucleotide-diphospho-sugar transferases"/>
    <property type="match status" value="1"/>
</dbReference>
<organism evidence="1 2">
    <name type="scientific">Mucilaginibacter myungsuensis</name>
    <dbReference type="NCBI Taxonomy" id="649104"/>
    <lineage>
        <taxon>Bacteria</taxon>
        <taxon>Pseudomonadati</taxon>
        <taxon>Bacteroidota</taxon>
        <taxon>Sphingobacteriia</taxon>
        <taxon>Sphingobacteriales</taxon>
        <taxon>Sphingobacteriaceae</taxon>
        <taxon>Mucilaginibacter</taxon>
    </lineage>
</organism>
<comment type="caution">
    <text evidence="1">The sequence shown here is derived from an EMBL/GenBank/DDBJ whole genome shotgun (WGS) entry which is preliminary data.</text>
</comment>
<dbReference type="InterPro" id="IPR029044">
    <property type="entry name" value="Nucleotide-diphossugar_trans"/>
</dbReference>
<sequence>MAGKGERFAKEGYTLPKPILPVDGVPMVVKAALDLPKADRYLYVMLREHTEVYKIHEVIGQYIPDSDFVILDQVTEGQASTCLLAMEHIDEQTDIMIGACDNGLIYDRDKFAGLKSKADVIVCSFRHNATVVTKPKQYGWVAVDGDDVNHVSVKKPISADPFNDHAVVGAFWFRNKDVYMRSVDRMIDQDRRINNEFYIDECINDAVALGYKVKILEVDKYICWGTPNDYETYNYWKSYFEKY</sequence>
<evidence type="ECO:0000313" key="2">
    <source>
        <dbReference type="Proteomes" id="UP000622475"/>
    </source>
</evidence>